<gene>
    <name evidence="1" type="ORF">S12H4_27369</name>
</gene>
<comment type="caution">
    <text evidence="1">The sequence shown here is derived from an EMBL/GenBank/DDBJ whole genome shotgun (WGS) entry which is preliminary data.</text>
</comment>
<feature type="non-terminal residue" evidence="1">
    <location>
        <position position="55"/>
    </location>
</feature>
<name>X1TZW7_9ZZZZ</name>
<evidence type="ECO:0000313" key="1">
    <source>
        <dbReference type="EMBL" id="GAI96906.1"/>
    </source>
</evidence>
<sequence length="55" mass="6987">MKLTYKFRYPKIAHLDLLCSISKMLYNQANWYVRQDFFHLENWLRYQDLNFILQR</sequence>
<reference evidence="1" key="1">
    <citation type="journal article" date="2014" name="Front. Microbiol.">
        <title>High frequency of phylogenetically diverse reductive dehalogenase-homologous genes in deep subseafloor sedimentary metagenomes.</title>
        <authorList>
            <person name="Kawai M."/>
            <person name="Futagami T."/>
            <person name="Toyoda A."/>
            <person name="Takaki Y."/>
            <person name="Nishi S."/>
            <person name="Hori S."/>
            <person name="Arai W."/>
            <person name="Tsubouchi T."/>
            <person name="Morono Y."/>
            <person name="Uchiyama I."/>
            <person name="Ito T."/>
            <person name="Fujiyama A."/>
            <person name="Inagaki F."/>
            <person name="Takami H."/>
        </authorList>
    </citation>
    <scope>NUCLEOTIDE SEQUENCE</scope>
    <source>
        <strain evidence="1">Expedition CK06-06</strain>
    </source>
</reference>
<protein>
    <recommendedName>
        <fullName evidence="2">Transposase putative helix-turn-helix domain-containing protein</fullName>
    </recommendedName>
</protein>
<accession>X1TZW7</accession>
<dbReference type="EMBL" id="BARW01015620">
    <property type="protein sequence ID" value="GAI96906.1"/>
    <property type="molecule type" value="Genomic_DNA"/>
</dbReference>
<dbReference type="AlphaFoldDB" id="X1TZW7"/>
<proteinExistence type="predicted"/>
<organism evidence="1">
    <name type="scientific">marine sediment metagenome</name>
    <dbReference type="NCBI Taxonomy" id="412755"/>
    <lineage>
        <taxon>unclassified sequences</taxon>
        <taxon>metagenomes</taxon>
        <taxon>ecological metagenomes</taxon>
    </lineage>
</organism>
<evidence type="ECO:0008006" key="2">
    <source>
        <dbReference type="Google" id="ProtNLM"/>
    </source>
</evidence>